<keyword evidence="4" id="KW-0804">Transcription</keyword>
<dbReference type="InterPro" id="IPR000847">
    <property type="entry name" value="LysR_HTH_N"/>
</dbReference>
<evidence type="ECO:0000313" key="6">
    <source>
        <dbReference type="EMBL" id="GHA81295.1"/>
    </source>
</evidence>
<comment type="caution">
    <text evidence="6">The sequence shown here is derived from an EMBL/GenBank/DDBJ whole genome shotgun (WGS) entry which is preliminary data.</text>
</comment>
<dbReference type="CDD" id="cd08422">
    <property type="entry name" value="PBP2_CrgA_like"/>
    <property type="match status" value="1"/>
</dbReference>
<dbReference type="InterPro" id="IPR036388">
    <property type="entry name" value="WH-like_DNA-bd_sf"/>
</dbReference>
<dbReference type="SUPFAM" id="SSF53850">
    <property type="entry name" value="Periplasmic binding protein-like II"/>
    <property type="match status" value="1"/>
</dbReference>
<dbReference type="AlphaFoldDB" id="A0A8J3CJQ8"/>
<dbReference type="Pfam" id="PF03466">
    <property type="entry name" value="LysR_substrate"/>
    <property type="match status" value="1"/>
</dbReference>
<gene>
    <name evidence="6" type="ORF">GCM10009069_00320</name>
</gene>
<dbReference type="InterPro" id="IPR036390">
    <property type="entry name" value="WH_DNA-bd_sf"/>
</dbReference>
<dbReference type="RefSeq" id="WP_189494144.1">
    <property type="nucleotide sequence ID" value="NZ_BMZH01000001.1"/>
</dbReference>
<evidence type="ECO:0000259" key="5">
    <source>
        <dbReference type="PROSITE" id="PS50931"/>
    </source>
</evidence>
<comment type="similarity">
    <text evidence="1">Belongs to the LysR transcriptional regulatory family.</text>
</comment>
<reference evidence="6" key="2">
    <citation type="submission" date="2020-09" db="EMBL/GenBank/DDBJ databases">
        <authorList>
            <person name="Sun Q."/>
            <person name="Kim S."/>
        </authorList>
    </citation>
    <scope>NUCLEOTIDE SEQUENCE</scope>
    <source>
        <strain evidence="6">KCTC 32513</strain>
    </source>
</reference>
<evidence type="ECO:0000256" key="3">
    <source>
        <dbReference type="ARBA" id="ARBA00023125"/>
    </source>
</evidence>
<dbReference type="PANTHER" id="PTHR30537:SF5">
    <property type="entry name" value="HTH-TYPE TRANSCRIPTIONAL ACTIVATOR TTDR-RELATED"/>
    <property type="match status" value="1"/>
</dbReference>
<keyword evidence="2" id="KW-0805">Transcription regulation</keyword>
<dbReference type="SUPFAM" id="SSF46785">
    <property type="entry name" value="Winged helix' DNA-binding domain"/>
    <property type="match status" value="1"/>
</dbReference>
<feature type="domain" description="HTH lysR-type" evidence="5">
    <location>
        <begin position="1"/>
        <end position="59"/>
    </location>
</feature>
<dbReference type="InterPro" id="IPR058163">
    <property type="entry name" value="LysR-type_TF_proteobact-type"/>
</dbReference>
<dbReference type="PROSITE" id="PS50931">
    <property type="entry name" value="HTH_LYSR"/>
    <property type="match status" value="1"/>
</dbReference>
<dbReference type="PANTHER" id="PTHR30537">
    <property type="entry name" value="HTH-TYPE TRANSCRIPTIONAL REGULATOR"/>
    <property type="match status" value="1"/>
</dbReference>
<dbReference type="Proteomes" id="UP000634004">
    <property type="component" value="Unassembled WGS sequence"/>
</dbReference>
<name>A0A8J3CJQ8_9PROT</name>
<evidence type="ECO:0000256" key="2">
    <source>
        <dbReference type="ARBA" id="ARBA00023015"/>
    </source>
</evidence>
<accession>A0A8J3CJQ8</accession>
<organism evidence="6 7">
    <name type="scientific">Algimonas arctica</name>
    <dbReference type="NCBI Taxonomy" id="1479486"/>
    <lineage>
        <taxon>Bacteria</taxon>
        <taxon>Pseudomonadati</taxon>
        <taxon>Pseudomonadota</taxon>
        <taxon>Alphaproteobacteria</taxon>
        <taxon>Maricaulales</taxon>
        <taxon>Robiginitomaculaceae</taxon>
        <taxon>Algimonas</taxon>
    </lineage>
</organism>
<dbReference type="GO" id="GO:0043565">
    <property type="term" value="F:sequence-specific DNA binding"/>
    <property type="evidence" value="ECO:0007669"/>
    <property type="project" value="TreeGrafter"/>
</dbReference>
<evidence type="ECO:0000313" key="7">
    <source>
        <dbReference type="Proteomes" id="UP000634004"/>
    </source>
</evidence>
<dbReference type="GO" id="GO:0003700">
    <property type="term" value="F:DNA-binding transcription factor activity"/>
    <property type="evidence" value="ECO:0007669"/>
    <property type="project" value="InterPro"/>
</dbReference>
<keyword evidence="7" id="KW-1185">Reference proteome</keyword>
<dbReference type="GO" id="GO:0006351">
    <property type="term" value="P:DNA-templated transcription"/>
    <property type="evidence" value="ECO:0007669"/>
    <property type="project" value="TreeGrafter"/>
</dbReference>
<keyword evidence="3" id="KW-0238">DNA-binding</keyword>
<dbReference type="Gene3D" id="1.10.10.10">
    <property type="entry name" value="Winged helix-like DNA-binding domain superfamily/Winged helix DNA-binding domain"/>
    <property type="match status" value="1"/>
</dbReference>
<evidence type="ECO:0000256" key="4">
    <source>
        <dbReference type="ARBA" id="ARBA00023163"/>
    </source>
</evidence>
<protein>
    <submittedName>
        <fullName evidence="6">LysR family transcriptional regulator</fullName>
    </submittedName>
</protein>
<dbReference type="FunFam" id="1.10.10.10:FF:000001">
    <property type="entry name" value="LysR family transcriptional regulator"/>
    <property type="match status" value="1"/>
</dbReference>
<dbReference type="Pfam" id="PF00126">
    <property type="entry name" value="HTH_1"/>
    <property type="match status" value="1"/>
</dbReference>
<dbReference type="EMBL" id="BMZH01000001">
    <property type="protein sequence ID" value="GHA81295.1"/>
    <property type="molecule type" value="Genomic_DNA"/>
</dbReference>
<dbReference type="InterPro" id="IPR005119">
    <property type="entry name" value="LysR_subst-bd"/>
</dbReference>
<dbReference type="Gene3D" id="3.40.190.290">
    <property type="match status" value="1"/>
</dbReference>
<evidence type="ECO:0000256" key="1">
    <source>
        <dbReference type="ARBA" id="ARBA00009437"/>
    </source>
</evidence>
<proteinExistence type="inferred from homology"/>
<reference evidence="6" key="1">
    <citation type="journal article" date="2014" name="Int. J. Syst. Evol. Microbiol.">
        <title>Complete genome sequence of Corynebacterium casei LMG S-19264T (=DSM 44701T), isolated from a smear-ripened cheese.</title>
        <authorList>
            <consortium name="US DOE Joint Genome Institute (JGI-PGF)"/>
            <person name="Walter F."/>
            <person name="Albersmeier A."/>
            <person name="Kalinowski J."/>
            <person name="Ruckert C."/>
        </authorList>
    </citation>
    <scope>NUCLEOTIDE SEQUENCE</scope>
    <source>
        <strain evidence="6">KCTC 32513</strain>
    </source>
</reference>
<sequence>MDRFAEAEIFVHTVEAGTITGAAKALSLNKSVVSRRIKALEQRLGATLLNRSTRTLSLTDAGRSYYQRAQGLLRAWRDMEDEASGAECALAGPIRIAAPLSFGLSQLGPALIDFQKDHSDIRLDVDFSDRKIDLIADGFDMAVRIGRLDDSAMIARKLGDVRMVCAVSPQWLAEHGPIETIHDLRDAPELRYGLKLGKGWAYRERSGKRGTVQLEPLMRASNGDFLRDAAIAGLGVVIEPDFILCDAVRAGRLVAILPEYVFDAPSVYAVWPPTRHMPRRVRTLVEALRTRFGGVAPWSLEGA</sequence>